<reference evidence="2 3" key="1">
    <citation type="journal article" date="2019" name="Int. J. Syst. Evol. Microbiol.">
        <title>The Global Catalogue of Microorganisms (GCM) 10K type strain sequencing project: providing services to taxonomists for standard genome sequencing and annotation.</title>
        <authorList>
            <consortium name="The Broad Institute Genomics Platform"/>
            <consortium name="The Broad Institute Genome Sequencing Center for Infectious Disease"/>
            <person name="Wu L."/>
            <person name="Ma J."/>
        </authorList>
    </citation>
    <scope>NUCLEOTIDE SEQUENCE [LARGE SCALE GENOMIC DNA]</scope>
    <source>
        <strain evidence="2 3">CGMCC 1.12237</strain>
    </source>
</reference>
<dbReference type="EMBL" id="JBHSKX010000002">
    <property type="protein sequence ID" value="MFC5367265.1"/>
    <property type="molecule type" value="Genomic_DNA"/>
</dbReference>
<dbReference type="AlphaFoldDB" id="A0ABD5RB85"/>
<comment type="caution">
    <text evidence="2">The sequence shown here is derived from an EMBL/GenBank/DDBJ whole genome shotgun (WGS) entry which is preliminary data.</text>
</comment>
<sequence length="86" mass="9751">MLAFLDGSCRARIDYETILSALHDSTDEPLRTTLHHVHLPKLAHTGVVVWDRDDLWIEPGPNYEAATLFRRRLDTARSQTPGVVSQ</sequence>
<evidence type="ECO:0000313" key="3">
    <source>
        <dbReference type="Proteomes" id="UP001596201"/>
    </source>
</evidence>
<feature type="domain" description="DUF7344" evidence="1">
    <location>
        <begin position="24"/>
        <end position="54"/>
    </location>
</feature>
<dbReference type="Proteomes" id="UP001596201">
    <property type="component" value="Unassembled WGS sequence"/>
</dbReference>
<name>A0ABD5RB85_9EURY</name>
<proteinExistence type="predicted"/>
<evidence type="ECO:0000313" key="2">
    <source>
        <dbReference type="EMBL" id="MFC5367265.1"/>
    </source>
</evidence>
<accession>A0ABD5RB85</accession>
<protein>
    <recommendedName>
        <fullName evidence="1">DUF7344 domain-containing protein</fullName>
    </recommendedName>
</protein>
<organism evidence="2 3">
    <name type="scientific">Salinirubrum litoreum</name>
    <dbReference type="NCBI Taxonomy" id="1126234"/>
    <lineage>
        <taxon>Archaea</taxon>
        <taxon>Methanobacteriati</taxon>
        <taxon>Methanobacteriota</taxon>
        <taxon>Stenosarchaea group</taxon>
        <taxon>Halobacteria</taxon>
        <taxon>Halobacteriales</taxon>
        <taxon>Haloferacaceae</taxon>
        <taxon>Salinirubrum</taxon>
    </lineage>
</organism>
<dbReference type="Pfam" id="PF24035">
    <property type="entry name" value="DUF7344"/>
    <property type="match status" value="1"/>
</dbReference>
<gene>
    <name evidence="2" type="ORF">ACFPJ5_09955</name>
</gene>
<dbReference type="InterPro" id="IPR055768">
    <property type="entry name" value="DUF7344"/>
</dbReference>
<keyword evidence="3" id="KW-1185">Reference proteome</keyword>
<dbReference type="RefSeq" id="WP_227229527.1">
    <property type="nucleotide sequence ID" value="NZ_JAJCVJ010000002.1"/>
</dbReference>
<evidence type="ECO:0000259" key="1">
    <source>
        <dbReference type="Pfam" id="PF24035"/>
    </source>
</evidence>